<organism evidence="3 4">
    <name type="scientific">Collinsella aerofaciens</name>
    <dbReference type="NCBI Taxonomy" id="74426"/>
    <lineage>
        <taxon>Bacteria</taxon>
        <taxon>Bacillati</taxon>
        <taxon>Actinomycetota</taxon>
        <taxon>Coriobacteriia</taxon>
        <taxon>Coriobacteriales</taxon>
        <taxon>Coriobacteriaceae</taxon>
        <taxon>Collinsella</taxon>
    </lineage>
</organism>
<accession>A0AAW6AM02</accession>
<evidence type="ECO:0000313" key="3">
    <source>
        <dbReference type="EMBL" id="MDB1839385.1"/>
    </source>
</evidence>
<evidence type="ECO:0000256" key="2">
    <source>
        <dbReference type="SAM" id="Phobius"/>
    </source>
</evidence>
<evidence type="ECO:0008006" key="5">
    <source>
        <dbReference type="Google" id="ProtNLM"/>
    </source>
</evidence>
<feature type="region of interest" description="Disordered" evidence="1">
    <location>
        <begin position="259"/>
        <end position="338"/>
    </location>
</feature>
<keyword evidence="2" id="KW-0812">Transmembrane</keyword>
<feature type="compositionally biased region" description="Low complexity" evidence="1">
    <location>
        <begin position="302"/>
        <end position="332"/>
    </location>
</feature>
<dbReference type="EMBL" id="JAQLEC010000025">
    <property type="protein sequence ID" value="MDB1839385.1"/>
    <property type="molecule type" value="Genomic_DNA"/>
</dbReference>
<proteinExistence type="predicted"/>
<dbReference type="Proteomes" id="UP001212741">
    <property type="component" value="Unassembled WGS sequence"/>
</dbReference>
<evidence type="ECO:0000313" key="4">
    <source>
        <dbReference type="Proteomes" id="UP001212741"/>
    </source>
</evidence>
<sequence>MFAAESYTSRHYIAIVAMACLCVLLGGPSYAAGAESIIIAGATYYEPGVSGPGWAWTDADHLELNGYAGEAIGADGDLMVTLAGQNSVTESHAPDADITLCGVEVWGNLTLRGTGILTATGSQCGIHVSQALVVDGCTVDARADGADITDEAVAGVIAGDMAVCGGGRVVATGTGSGAGVRAYGVYLQDTGLGDGAAGCRVSVDASWLDAAGADGGVACAGGSLVSARFVSPVGGAFGASDVVDASGAVAPHVMIEPDVATPPAGETDGVVVPGDSVDKSPIDANPAAGEPTTGPDTNPSLKPAATTTKTTTTVTKTTVAKTAKPKPATATTSSLPKTGDSNWIAASVTLFLLGTVLLAAACRC</sequence>
<keyword evidence="2" id="KW-1133">Transmembrane helix</keyword>
<feature type="transmembrane region" description="Helical" evidence="2">
    <location>
        <begin position="343"/>
        <end position="362"/>
    </location>
</feature>
<dbReference type="RefSeq" id="WP_195521790.1">
    <property type="nucleotide sequence ID" value="NZ_JADNPG010000039.1"/>
</dbReference>
<keyword evidence="2" id="KW-0472">Membrane</keyword>
<evidence type="ECO:0000256" key="1">
    <source>
        <dbReference type="SAM" id="MobiDB-lite"/>
    </source>
</evidence>
<protein>
    <recommendedName>
        <fullName evidence="5">LPXTG cell wall anchor domain-containing protein</fullName>
    </recommendedName>
</protein>
<gene>
    <name evidence="3" type="ORF">PMW86_07265</name>
</gene>
<dbReference type="AlphaFoldDB" id="A0AAW6AM02"/>
<comment type="caution">
    <text evidence="3">The sequence shown here is derived from an EMBL/GenBank/DDBJ whole genome shotgun (WGS) entry which is preliminary data.</text>
</comment>
<name>A0AAW6AM02_9ACTN</name>
<reference evidence="3" key="1">
    <citation type="submission" date="2023-01" db="EMBL/GenBank/DDBJ databases">
        <title>Human gut microbiome strain richness.</title>
        <authorList>
            <person name="Chen-Liaw A."/>
        </authorList>
    </citation>
    <scope>NUCLEOTIDE SEQUENCE</scope>
    <source>
        <strain evidence="3">D54st1_D6_D54t1_190329</strain>
    </source>
</reference>